<proteinExistence type="predicted"/>
<dbReference type="Proteomes" id="UP001174934">
    <property type="component" value="Unassembled WGS sequence"/>
</dbReference>
<name>A0AA39WUP6_9PEZI</name>
<evidence type="ECO:0000313" key="2">
    <source>
        <dbReference type="Proteomes" id="UP001174934"/>
    </source>
</evidence>
<protein>
    <submittedName>
        <fullName evidence="1">Uncharacterized protein</fullName>
    </submittedName>
</protein>
<gene>
    <name evidence="1" type="ORF">B0T17DRAFT_618333</name>
</gene>
<organism evidence="1 2">
    <name type="scientific">Bombardia bombarda</name>
    <dbReference type="NCBI Taxonomy" id="252184"/>
    <lineage>
        <taxon>Eukaryota</taxon>
        <taxon>Fungi</taxon>
        <taxon>Dikarya</taxon>
        <taxon>Ascomycota</taxon>
        <taxon>Pezizomycotina</taxon>
        <taxon>Sordariomycetes</taxon>
        <taxon>Sordariomycetidae</taxon>
        <taxon>Sordariales</taxon>
        <taxon>Lasiosphaeriaceae</taxon>
        <taxon>Bombardia</taxon>
    </lineage>
</organism>
<evidence type="ECO:0000313" key="1">
    <source>
        <dbReference type="EMBL" id="KAK0621959.1"/>
    </source>
</evidence>
<sequence length="62" mass="6761">MPFQTGDVVIIRGSTLHYKVLAVTGSLITILIANPQPNGQYVAFNSISLQSVDESRIEKVET</sequence>
<keyword evidence="2" id="KW-1185">Reference proteome</keyword>
<reference evidence="1" key="1">
    <citation type="submission" date="2023-06" db="EMBL/GenBank/DDBJ databases">
        <title>Genome-scale phylogeny and comparative genomics of the fungal order Sordariales.</title>
        <authorList>
            <consortium name="Lawrence Berkeley National Laboratory"/>
            <person name="Hensen N."/>
            <person name="Bonometti L."/>
            <person name="Westerberg I."/>
            <person name="Brannstrom I.O."/>
            <person name="Guillou S."/>
            <person name="Cros-Aarteil S."/>
            <person name="Calhoun S."/>
            <person name="Haridas S."/>
            <person name="Kuo A."/>
            <person name="Mondo S."/>
            <person name="Pangilinan J."/>
            <person name="Riley R."/>
            <person name="LaButti K."/>
            <person name="Andreopoulos B."/>
            <person name="Lipzen A."/>
            <person name="Chen C."/>
            <person name="Yanf M."/>
            <person name="Daum C."/>
            <person name="Ng V."/>
            <person name="Clum A."/>
            <person name="Steindorff A."/>
            <person name="Ohm R."/>
            <person name="Martin F."/>
            <person name="Silar P."/>
            <person name="Natvig D."/>
            <person name="Lalanne C."/>
            <person name="Gautier V."/>
            <person name="Ament-velasquez S.L."/>
            <person name="Kruys A."/>
            <person name="Hutchinson M.I."/>
            <person name="Powell A.J."/>
            <person name="Barry K."/>
            <person name="Miller A.N."/>
            <person name="Grigoriev I.V."/>
            <person name="Debuchy R."/>
            <person name="Gladieux P."/>
            <person name="Thoren M.H."/>
            <person name="Johannesson H."/>
        </authorList>
    </citation>
    <scope>NUCLEOTIDE SEQUENCE</scope>
    <source>
        <strain evidence="1">SMH3391-2</strain>
    </source>
</reference>
<accession>A0AA39WUP6</accession>
<comment type="caution">
    <text evidence="1">The sequence shown here is derived from an EMBL/GenBank/DDBJ whole genome shotgun (WGS) entry which is preliminary data.</text>
</comment>
<dbReference type="AlphaFoldDB" id="A0AA39WUP6"/>
<dbReference type="EMBL" id="JAULSR010000004">
    <property type="protein sequence ID" value="KAK0621959.1"/>
    <property type="molecule type" value="Genomic_DNA"/>
</dbReference>